<gene>
    <name evidence="2" type="ORF">PCON_06824</name>
</gene>
<feature type="transmembrane region" description="Helical" evidence="1">
    <location>
        <begin position="6"/>
        <end position="28"/>
    </location>
</feature>
<dbReference type="AlphaFoldDB" id="U4KZR0"/>
<keyword evidence="1" id="KW-0812">Transmembrane</keyword>
<keyword evidence="3" id="KW-1185">Reference proteome</keyword>
<dbReference type="EMBL" id="HF935345">
    <property type="protein sequence ID" value="CCX07235.1"/>
    <property type="molecule type" value="Genomic_DNA"/>
</dbReference>
<dbReference type="Proteomes" id="UP000018144">
    <property type="component" value="Unassembled WGS sequence"/>
</dbReference>
<keyword evidence="1" id="KW-1133">Transmembrane helix</keyword>
<evidence type="ECO:0000256" key="1">
    <source>
        <dbReference type="SAM" id="Phobius"/>
    </source>
</evidence>
<accession>U4KZR0</accession>
<name>U4KZR0_PYROM</name>
<protein>
    <submittedName>
        <fullName evidence="2">Uncharacterized protein</fullName>
    </submittedName>
</protein>
<evidence type="ECO:0000313" key="2">
    <source>
        <dbReference type="EMBL" id="CCX07235.1"/>
    </source>
</evidence>
<keyword evidence="1" id="KW-0472">Membrane</keyword>
<evidence type="ECO:0000313" key="3">
    <source>
        <dbReference type="Proteomes" id="UP000018144"/>
    </source>
</evidence>
<reference evidence="2 3" key="1">
    <citation type="journal article" date="2013" name="PLoS Genet.">
        <title>The genome and development-dependent transcriptomes of Pyronema confluens: a window into fungal evolution.</title>
        <authorList>
            <person name="Traeger S."/>
            <person name="Altegoer F."/>
            <person name="Freitag M."/>
            <person name="Gabaldon T."/>
            <person name="Kempken F."/>
            <person name="Kumar A."/>
            <person name="Marcet-Houben M."/>
            <person name="Poggeler S."/>
            <person name="Stajich J.E."/>
            <person name="Nowrousian M."/>
        </authorList>
    </citation>
    <scope>NUCLEOTIDE SEQUENCE [LARGE SCALE GENOMIC DNA]</scope>
    <source>
        <strain evidence="3">CBS 100304</strain>
        <tissue evidence="2">Vegetative mycelium</tissue>
    </source>
</reference>
<organism evidence="2 3">
    <name type="scientific">Pyronema omphalodes (strain CBS 100304)</name>
    <name type="common">Pyronema confluens</name>
    <dbReference type="NCBI Taxonomy" id="1076935"/>
    <lineage>
        <taxon>Eukaryota</taxon>
        <taxon>Fungi</taxon>
        <taxon>Dikarya</taxon>
        <taxon>Ascomycota</taxon>
        <taxon>Pezizomycotina</taxon>
        <taxon>Pezizomycetes</taxon>
        <taxon>Pezizales</taxon>
        <taxon>Pyronemataceae</taxon>
        <taxon>Pyronema</taxon>
    </lineage>
</organism>
<proteinExistence type="predicted"/>
<sequence>MQRNLVIATIVIVLFFVLGLVCGILYWFGFAMGGARRKVVVAQSSIESGIYSSNDSRSERR</sequence>